<sequence length="332" mass="36070">MHFKHLCAPIDIPNGLLLDPSAAKDQHAHPRRPTFTATAMVSRSRSKNRSSSPPSASPPSATTANPNVPSPSSWHSAPSACRAISADLIKAALCEVLWIYTGDWRERGVLAHAARNGHVQVLEWWFNQADAPEFILDELATGHMEAASRGGHLHIPAWIEATLGLSLGHPRMQLKRTFRSTDRAMDVRDMVNSALTHGDFHVLDWIVDDHQVDLHALITTGDGSASFEHMDFGDPCGPSLSLIGLVDMVTAHLQAAMDWEASKQLPLGSHFVSMVSTACKHNNLAALEWLVREYADEFREISAEGAFSEHACGNGHLDGCGAVDDCQPGVFA</sequence>
<reference evidence="2 3" key="1">
    <citation type="submission" date="2016-07" db="EMBL/GenBank/DDBJ databases">
        <title>Pervasive Adenine N6-methylation of Active Genes in Fungi.</title>
        <authorList>
            <consortium name="DOE Joint Genome Institute"/>
            <person name="Mondo S.J."/>
            <person name="Dannebaum R.O."/>
            <person name="Kuo R.C."/>
            <person name="Labutti K."/>
            <person name="Haridas S."/>
            <person name="Kuo A."/>
            <person name="Salamov A."/>
            <person name="Ahrendt S.R."/>
            <person name="Lipzen A."/>
            <person name="Sullivan W."/>
            <person name="Andreopoulos W.B."/>
            <person name="Clum A."/>
            <person name="Lindquist E."/>
            <person name="Daum C."/>
            <person name="Ramamoorthy G.K."/>
            <person name="Gryganskyi A."/>
            <person name="Culley D."/>
            <person name="Magnuson J.K."/>
            <person name="James T.Y."/>
            <person name="O'Malley M.A."/>
            <person name="Stajich J.E."/>
            <person name="Spatafora J.W."/>
            <person name="Visel A."/>
            <person name="Grigoriev I.V."/>
        </authorList>
    </citation>
    <scope>NUCLEOTIDE SEQUENCE [LARGE SCALE GENOMIC DNA]</scope>
    <source>
        <strain evidence="2 3">PL171</strain>
    </source>
</reference>
<organism evidence="2 3">
    <name type="scientific">Catenaria anguillulae PL171</name>
    <dbReference type="NCBI Taxonomy" id="765915"/>
    <lineage>
        <taxon>Eukaryota</taxon>
        <taxon>Fungi</taxon>
        <taxon>Fungi incertae sedis</taxon>
        <taxon>Blastocladiomycota</taxon>
        <taxon>Blastocladiomycetes</taxon>
        <taxon>Blastocladiales</taxon>
        <taxon>Catenariaceae</taxon>
        <taxon>Catenaria</taxon>
    </lineage>
</organism>
<protein>
    <recommendedName>
        <fullName evidence="4">Ankyrin repeat-containing domain protein</fullName>
    </recommendedName>
</protein>
<accession>A0A1Y2HEL4</accession>
<keyword evidence="3" id="KW-1185">Reference proteome</keyword>
<feature type="region of interest" description="Disordered" evidence="1">
    <location>
        <begin position="21"/>
        <end position="76"/>
    </location>
</feature>
<evidence type="ECO:0000313" key="2">
    <source>
        <dbReference type="EMBL" id="ORZ32989.1"/>
    </source>
</evidence>
<dbReference type="EMBL" id="MCFL01000040">
    <property type="protein sequence ID" value="ORZ32989.1"/>
    <property type="molecule type" value="Genomic_DNA"/>
</dbReference>
<feature type="compositionally biased region" description="Low complexity" evidence="1">
    <location>
        <begin position="49"/>
        <end position="76"/>
    </location>
</feature>
<name>A0A1Y2HEL4_9FUNG</name>
<comment type="caution">
    <text evidence="2">The sequence shown here is derived from an EMBL/GenBank/DDBJ whole genome shotgun (WGS) entry which is preliminary data.</text>
</comment>
<gene>
    <name evidence="2" type="ORF">BCR44DRAFT_1501652</name>
</gene>
<evidence type="ECO:0000313" key="3">
    <source>
        <dbReference type="Proteomes" id="UP000193411"/>
    </source>
</evidence>
<evidence type="ECO:0008006" key="4">
    <source>
        <dbReference type="Google" id="ProtNLM"/>
    </source>
</evidence>
<evidence type="ECO:0000256" key="1">
    <source>
        <dbReference type="SAM" id="MobiDB-lite"/>
    </source>
</evidence>
<proteinExistence type="predicted"/>
<dbReference type="AlphaFoldDB" id="A0A1Y2HEL4"/>
<dbReference type="Proteomes" id="UP000193411">
    <property type="component" value="Unassembled WGS sequence"/>
</dbReference>